<keyword evidence="3" id="KW-1185">Reference proteome</keyword>
<protein>
    <recommendedName>
        <fullName evidence="1">Reverse transcriptase domain-containing protein</fullName>
    </recommendedName>
</protein>
<accession>A0A6A2ZJL3</accession>
<dbReference type="GO" id="GO:0004523">
    <property type="term" value="F:RNA-DNA hybrid ribonuclease activity"/>
    <property type="evidence" value="ECO:0007669"/>
    <property type="project" value="InterPro"/>
</dbReference>
<feature type="domain" description="Reverse transcriptase" evidence="1">
    <location>
        <begin position="4"/>
        <end position="285"/>
    </location>
</feature>
<dbReference type="PANTHER" id="PTHR31635">
    <property type="entry name" value="REVERSE TRANSCRIPTASE DOMAIN-CONTAINING PROTEIN-RELATED"/>
    <property type="match status" value="1"/>
</dbReference>
<dbReference type="SUPFAM" id="SSF56672">
    <property type="entry name" value="DNA/RNA polymerases"/>
    <property type="match status" value="1"/>
</dbReference>
<dbReference type="InterPro" id="IPR036397">
    <property type="entry name" value="RNaseH_sf"/>
</dbReference>
<sequence>MVKNVFAGGDIEADLNKTVLVLISKKEGPETFADFHPISLCTVMYKLITKIIVRRIKQVMPILIMPNQTSFVAGRSITENIIINQEVIHSMRQLKTKQGWMAIKMDLEKAFDSLRWEFIQDSLTEAGFPPCTIRLIMHCITSTSMQIQWNGENSSAFQPERGIRQGNPLSPYLFVLAMKRLGHSIRKCVEEGDWKGYYFSRQGLSISHLFFADDLMLYAKADLHHAEIIEKTLKEFGYFLGHKVSKRKTRIYFSPNTTISTKSSILSCLGFQEVESMGKYLGVPVLHRRMKIADFDFIFDKFRNYARDDIHADLTQKIHNFVDVHGHWDVAALSQVLIPAAILHVISVLPPDRNDKPDTLIWIWTPELNFTIKSAYTFLMEGNWNEKSSICKGAASTWSSPPRGWTCLNTDGAVATLDGRGSIGGVFRNSTCDWIIGFTKNIGTTSALHAELWSIYEGLLISRSFGVSRLLVQSNCSKAVKLIEDSAAIDSHIPLVRAILKQRSLIRFDSPPDELVDLLRIEAADAQQDDATRHA</sequence>
<dbReference type="Gene3D" id="3.30.420.10">
    <property type="entry name" value="Ribonuclease H-like superfamily/Ribonuclease H"/>
    <property type="match status" value="1"/>
</dbReference>
<comment type="caution">
    <text evidence="2">The sequence shown here is derived from an EMBL/GenBank/DDBJ whole genome shotgun (WGS) entry which is preliminary data.</text>
</comment>
<dbReference type="InterPro" id="IPR002156">
    <property type="entry name" value="RNaseH_domain"/>
</dbReference>
<evidence type="ECO:0000313" key="2">
    <source>
        <dbReference type="EMBL" id="KAE8691145.1"/>
    </source>
</evidence>
<dbReference type="AlphaFoldDB" id="A0A6A2ZJL3"/>
<dbReference type="PANTHER" id="PTHR31635:SF196">
    <property type="entry name" value="REVERSE TRANSCRIPTASE DOMAIN-CONTAINING PROTEIN-RELATED"/>
    <property type="match status" value="1"/>
</dbReference>
<name>A0A6A2ZJL3_HIBSY</name>
<dbReference type="Pfam" id="PF13456">
    <property type="entry name" value="RVT_3"/>
    <property type="match status" value="1"/>
</dbReference>
<dbReference type="InterPro" id="IPR012337">
    <property type="entry name" value="RNaseH-like_sf"/>
</dbReference>
<reference evidence="2" key="1">
    <citation type="submission" date="2019-09" db="EMBL/GenBank/DDBJ databases">
        <title>Draft genome information of white flower Hibiscus syriacus.</title>
        <authorList>
            <person name="Kim Y.-M."/>
        </authorList>
    </citation>
    <scope>NUCLEOTIDE SEQUENCE [LARGE SCALE GENOMIC DNA]</scope>
    <source>
        <strain evidence="2">YM2019G1</strain>
    </source>
</reference>
<dbReference type="CDD" id="cd01650">
    <property type="entry name" value="RT_nLTR_like"/>
    <property type="match status" value="1"/>
</dbReference>
<dbReference type="InterPro" id="IPR044730">
    <property type="entry name" value="RNase_H-like_dom_plant"/>
</dbReference>
<evidence type="ECO:0000259" key="1">
    <source>
        <dbReference type="PROSITE" id="PS50878"/>
    </source>
</evidence>
<organism evidence="2 3">
    <name type="scientific">Hibiscus syriacus</name>
    <name type="common">Rose of Sharon</name>
    <dbReference type="NCBI Taxonomy" id="106335"/>
    <lineage>
        <taxon>Eukaryota</taxon>
        <taxon>Viridiplantae</taxon>
        <taxon>Streptophyta</taxon>
        <taxon>Embryophyta</taxon>
        <taxon>Tracheophyta</taxon>
        <taxon>Spermatophyta</taxon>
        <taxon>Magnoliopsida</taxon>
        <taxon>eudicotyledons</taxon>
        <taxon>Gunneridae</taxon>
        <taxon>Pentapetalae</taxon>
        <taxon>rosids</taxon>
        <taxon>malvids</taxon>
        <taxon>Malvales</taxon>
        <taxon>Malvaceae</taxon>
        <taxon>Malvoideae</taxon>
        <taxon>Hibiscus</taxon>
    </lineage>
</organism>
<dbReference type="CDD" id="cd06222">
    <property type="entry name" value="RNase_H_like"/>
    <property type="match status" value="1"/>
</dbReference>
<dbReference type="GO" id="GO:0003676">
    <property type="term" value="F:nucleic acid binding"/>
    <property type="evidence" value="ECO:0007669"/>
    <property type="project" value="InterPro"/>
</dbReference>
<dbReference type="InterPro" id="IPR000477">
    <property type="entry name" value="RT_dom"/>
</dbReference>
<proteinExistence type="predicted"/>
<dbReference type="PROSITE" id="PS50878">
    <property type="entry name" value="RT_POL"/>
    <property type="match status" value="1"/>
</dbReference>
<dbReference type="EMBL" id="VEPZ02001150">
    <property type="protein sequence ID" value="KAE8691145.1"/>
    <property type="molecule type" value="Genomic_DNA"/>
</dbReference>
<dbReference type="Proteomes" id="UP000436088">
    <property type="component" value="Unassembled WGS sequence"/>
</dbReference>
<gene>
    <name evidence="2" type="ORF">F3Y22_tig00110893pilonHSYRG01320</name>
</gene>
<dbReference type="Pfam" id="PF00078">
    <property type="entry name" value="RVT_1"/>
    <property type="match status" value="1"/>
</dbReference>
<evidence type="ECO:0000313" key="3">
    <source>
        <dbReference type="Proteomes" id="UP000436088"/>
    </source>
</evidence>
<dbReference type="SUPFAM" id="SSF53098">
    <property type="entry name" value="Ribonuclease H-like"/>
    <property type="match status" value="1"/>
</dbReference>
<dbReference type="InterPro" id="IPR043502">
    <property type="entry name" value="DNA/RNA_pol_sf"/>
</dbReference>